<dbReference type="InterPro" id="IPR046838">
    <property type="entry name" value="BrxL_N"/>
</dbReference>
<dbReference type="AlphaFoldDB" id="A0A1S1U6A7"/>
<gene>
    <name evidence="3" type="ORF">AKG95_19175</name>
</gene>
<evidence type="ECO:0000259" key="2">
    <source>
        <dbReference type="Pfam" id="PF20442"/>
    </source>
</evidence>
<dbReference type="InterPro" id="IPR008269">
    <property type="entry name" value="Lon_proteolytic"/>
</dbReference>
<dbReference type="InterPro" id="IPR020568">
    <property type="entry name" value="Ribosomal_Su5_D2-typ_SF"/>
</dbReference>
<evidence type="ECO:0000313" key="4">
    <source>
        <dbReference type="Proteomes" id="UP000179840"/>
    </source>
</evidence>
<dbReference type="InterPro" id="IPR014721">
    <property type="entry name" value="Ribsml_uS5_D2-typ_fold_subgr"/>
</dbReference>
<dbReference type="InterPro" id="IPR027417">
    <property type="entry name" value="P-loop_NTPase"/>
</dbReference>
<evidence type="ECO:0000313" key="3">
    <source>
        <dbReference type="EMBL" id="OHV95314.1"/>
    </source>
</evidence>
<dbReference type="Proteomes" id="UP000179840">
    <property type="component" value="Unassembled WGS sequence"/>
</dbReference>
<dbReference type="SUPFAM" id="SSF54211">
    <property type="entry name" value="Ribosomal protein S5 domain 2-like"/>
    <property type="match status" value="1"/>
</dbReference>
<accession>A0A1S1U6A7</accession>
<dbReference type="EMBL" id="LFKP01000010">
    <property type="protein sequence ID" value="OHV95314.1"/>
    <property type="molecule type" value="Genomic_DNA"/>
</dbReference>
<protein>
    <submittedName>
        <fullName evidence="3">Peptidase</fullName>
    </submittedName>
</protein>
<dbReference type="SUPFAM" id="SSF52540">
    <property type="entry name" value="P-loop containing nucleoside triphosphate hydrolases"/>
    <property type="match status" value="1"/>
</dbReference>
<feature type="domain" description="BREX system Lon protease-like BrxL N-terminal" evidence="2">
    <location>
        <begin position="12"/>
        <end position="143"/>
    </location>
</feature>
<name>A0A1S1U6A7_9BURK</name>
<organism evidence="3 4">
    <name type="scientific">Janthinobacterium lividum</name>
    <dbReference type="NCBI Taxonomy" id="29581"/>
    <lineage>
        <taxon>Bacteria</taxon>
        <taxon>Pseudomonadati</taxon>
        <taxon>Pseudomonadota</taxon>
        <taxon>Betaproteobacteria</taxon>
        <taxon>Burkholderiales</taxon>
        <taxon>Oxalobacteraceae</taxon>
        <taxon>Janthinobacterium</taxon>
    </lineage>
</organism>
<evidence type="ECO:0000259" key="1">
    <source>
        <dbReference type="Pfam" id="PF05362"/>
    </source>
</evidence>
<sequence length="681" mass="75369">MQLDELDKKAAEAFEGYLVRKDLVRMFSRQFPVPTYVVEFLLGRYCATTNEAEIQEGLDIVQRQLASRTVKAGEEELFKARARETGSVKIIDIITARLDAKTDSYVASLPSLRLNDVRIAPELIKEHERMLTGGFYAEITLGYDATIAQEKFGRPFGIDGLRAIQLSKRDVLDSLNAGRNKLTTDEWRDFLLRSIGMEPSGMTPRAKDAMLLRMVPFVERNYNLVELGPRGTGKSHLFQQVSPYAHLISGGKATVARMFVNNANGQRGLVCQYDVVCFDEVSGVSFDQKDGVNIMKGYMESGEFSRGKESIRADGSIVLVGNFDVDVEHQQRVGHLFGPLPPEMRNDTAFMDRIHAFLPGWDVPKMNPGLFTDHFGLVSDFLSECFTQLRNQSRLSTVQGRVFLGGALSGRDITAVNKTISGLLKLVYPDGDAEVSDADLEWAVRLALEVRRRVKEQQKRIGSAEFRNTHFSYTIGQDGVEKFVVTPELQSENSIGTDPLEPGQVWTISPGGQDDNPGLYRIEVNEGPGSGVRIMNKPTPAAFQESLRYAEQNLYARATQFVGDRDPRAHEFSVQLRAFDASKTGSKLGVPALIALAGALLRKPVRGGLVVVGEINLGGSIETIHNAVNIAEIAVEKGAQALLMPVSCRRQLNELSDDMATKVDIQFYLDARDALLKALVE</sequence>
<dbReference type="Pfam" id="PF13337">
    <property type="entry name" value="BrxL_ATPase"/>
    <property type="match status" value="1"/>
</dbReference>
<dbReference type="InterPro" id="IPR014061">
    <property type="entry name" value="BrxL-like"/>
</dbReference>
<reference evidence="3 4" key="1">
    <citation type="submission" date="2015-06" db="EMBL/GenBank/DDBJ databases">
        <title>Draft genome sequencing of a biphenyl-degrading bacterium, Janthinobacterium lividum MEG1.</title>
        <authorList>
            <person name="Shimodaira J."/>
            <person name="Hatta T."/>
        </authorList>
    </citation>
    <scope>NUCLEOTIDE SEQUENCE [LARGE SCALE GENOMIC DNA]</scope>
    <source>
        <strain evidence="3 4">MEG1</strain>
    </source>
</reference>
<feature type="domain" description="Lon proteolytic" evidence="1">
    <location>
        <begin position="521"/>
        <end position="680"/>
    </location>
</feature>
<dbReference type="NCBIfam" id="TIGR02653">
    <property type="entry name" value="Lon_rel_chp"/>
    <property type="match status" value="1"/>
</dbReference>
<proteinExistence type="predicted"/>
<dbReference type="Pfam" id="PF05362">
    <property type="entry name" value="Lon_C"/>
    <property type="match status" value="1"/>
</dbReference>
<dbReference type="NCBIfam" id="TIGR02688">
    <property type="entry name" value="BREX system Lon protease-like protein BrxL"/>
    <property type="match status" value="1"/>
</dbReference>
<dbReference type="RefSeq" id="WP_071078520.1">
    <property type="nucleotide sequence ID" value="NZ_LFKP01000010.1"/>
</dbReference>
<dbReference type="Gene3D" id="3.30.230.10">
    <property type="match status" value="1"/>
</dbReference>
<dbReference type="InterPro" id="IPR013473">
    <property type="entry name" value="BrxL"/>
</dbReference>
<dbReference type="Pfam" id="PF20442">
    <property type="entry name" value="BrxL_N"/>
    <property type="match status" value="1"/>
</dbReference>
<comment type="caution">
    <text evidence="3">The sequence shown here is derived from an EMBL/GenBank/DDBJ whole genome shotgun (WGS) entry which is preliminary data.</text>
</comment>